<dbReference type="EMBL" id="PIEU01000027">
    <property type="protein sequence ID" value="PZL76638.1"/>
    <property type="molecule type" value="Genomic_DNA"/>
</dbReference>
<name>A0A2W3Z9W4_9ENTE</name>
<feature type="transmembrane region" description="Helical" evidence="1">
    <location>
        <begin position="125"/>
        <end position="143"/>
    </location>
</feature>
<dbReference type="Pfam" id="PF06197">
    <property type="entry name" value="DUF998"/>
    <property type="match status" value="1"/>
</dbReference>
<feature type="transmembrane region" description="Helical" evidence="1">
    <location>
        <begin position="86"/>
        <end position="105"/>
    </location>
</feature>
<organism evidence="2 3">
    <name type="scientific">Enterococcus plantarum</name>
    <dbReference type="NCBI Taxonomy" id="1077675"/>
    <lineage>
        <taxon>Bacteria</taxon>
        <taxon>Bacillati</taxon>
        <taxon>Bacillota</taxon>
        <taxon>Bacilli</taxon>
        <taxon>Lactobacillales</taxon>
        <taxon>Enterococcaceae</taxon>
        <taxon>Enterococcus</taxon>
    </lineage>
</organism>
<dbReference type="AlphaFoldDB" id="A0A2W3Z9W4"/>
<keyword evidence="3" id="KW-1185">Reference proteome</keyword>
<feature type="transmembrane region" description="Helical" evidence="1">
    <location>
        <begin position="7"/>
        <end position="30"/>
    </location>
</feature>
<feature type="transmembrane region" description="Helical" evidence="1">
    <location>
        <begin position="150"/>
        <end position="171"/>
    </location>
</feature>
<comment type="caution">
    <text evidence="2">The sequence shown here is derived from an EMBL/GenBank/DDBJ whole genome shotgun (WGS) entry which is preliminary data.</text>
</comment>
<dbReference type="Proteomes" id="UP000249828">
    <property type="component" value="Unassembled WGS sequence"/>
</dbReference>
<keyword evidence="1" id="KW-1133">Transmembrane helix</keyword>
<evidence type="ECO:0000313" key="2">
    <source>
        <dbReference type="EMBL" id="PZL76638.1"/>
    </source>
</evidence>
<evidence type="ECO:0000256" key="1">
    <source>
        <dbReference type="SAM" id="Phobius"/>
    </source>
</evidence>
<accession>A0A2W3Z9W4</accession>
<protein>
    <submittedName>
        <fullName evidence="2">DUF998 domain-containing protein</fullName>
    </submittedName>
</protein>
<dbReference type="InterPro" id="IPR009339">
    <property type="entry name" value="DUF998"/>
</dbReference>
<sequence length="218" mass="25271">MKIIKKYGFFIMITVIISELTFPFVFANFYPDYDPITMLISDFGEDGSPIKTVFKIWQLIDGGLFLLTIPSFYERFKHTSKPLAKWLSIMMAGFAIGDCVITGIFDRSTNTTKINVESIIHDYLSGLGFVALLIAVYILTKLYNLEKEQLVVQLFLIIFLLSICFMLLFAAPKIPIINQVRIPYRGLWQRLNLLFLYLPFFLVSLKSIHWKNKKDQSR</sequence>
<gene>
    <name evidence="2" type="ORF">CI088_02675</name>
</gene>
<reference evidence="2 3" key="1">
    <citation type="submission" date="2017-11" db="EMBL/GenBank/DDBJ databases">
        <title>Draft genome sequence of Enterococcus plantarum TRW2 strain isolated from lettuce.</title>
        <authorList>
            <person name="Kim E.B."/>
            <person name="Marco M.L."/>
            <person name="Williams T.R."/>
            <person name="You I.H."/>
        </authorList>
    </citation>
    <scope>NUCLEOTIDE SEQUENCE [LARGE SCALE GENOMIC DNA]</scope>
    <source>
        <strain evidence="2 3">TRW2</strain>
    </source>
</reference>
<keyword evidence="1" id="KW-0472">Membrane</keyword>
<evidence type="ECO:0000313" key="3">
    <source>
        <dbReference type="Proteomes" id="UP000249828"/>
    </source>
</evidence>
<feature type="transmembrane region" description="Helical" evidence="1">
    <location>
        <begin position="191"/>
        <end position="208"/>
    </location>
</feature>
<proteinExistence type="predicted"/>
<keyword evidence="1" id="KW-0812">Transmembrane</keyword>